<dbReference type="Gene3D" id="1.20.1510.10">
    <property type="entry name" value="Cation efflux protein transmembrane domain"/>
    <property type="match status" value="1"/>
</dbReference>
<dbReference type="eggNOG" id="COG0053">
    <property type="taxonomic scope" value="Bacteria"/>
</dbReference>
<evidence type="ECO:0000313" key="8">
    <source>
        <dbReference type="EMBL" id="ETW11702.1"/>
    </source>
</evidence>
<dbReference type="STRING" id="1379903.ATO8_15683"/>
<comment type="caution">
    <text evidence="8">The sequence shown here is derived from an EMBL/GenBank/DDBJ whole genome shotgun (WGS) entry which is preliminary data.</text>
</comment>
<dbReference type="PANTHER" id="PTHR13414:SF9">
    <property type="entry name" value="PROTON-COUPLED ZINC ANTIPORTER SLC30A9, MITOCHONDRIAL"/>
    <property type="match status" value="1"/>
</dbReference>
<evidence type="ECO:0000256" key="4">
    <source>
        <dbReference type="ARBA" id="ARBA00022989"/>
    </source>
</evidence>
<evidence type="ECO:0000256" key="5">
    <source>
        <dbReference type="ARBA" id="ARBA00023136"/>
    </source>
</evidence>
<keyword evidence="4 6" id="KW-1133">Transmembrane helix</keyword>
<keyword evidence="2" id="KW-0813">Transport</keyword>
<evidence type="ECO:0000256" key="6">
    <source>
        <dbReference type="SAM" id="Phobius"/>
    </source>
</evidence>
<reference evidence="8 9" key="1">
    <citation type="journal article" date="2014" name="Antonie Van Leeuwenhoek">
        <title>Roseivivax atlanticus sp. nov., isolated from surface seawater of the Atlantic Ocean.</title>
        <authorList>
            <person name="Li G."/>
            <person name="Lai Q."/>
            <person name="Liu X."/>
            <person name="Sun F."/>
            <person name="Shao Z."/>
        </authorList>
    </citation>
    <scope>NUCLEOTIDE SEQUENCE [LARGE SCALE GENOMIC DNA]</scope>
    <source>
        <strain evidence="8 9">22II-s10s</strain>
    </source>
</reference>
<dbReference type="AlphaFoldDB" id="W4HG08"/>
<evidence type="ECO:0000313" key="9">
    <source>
        <dbReference type="Proteomes" id="UP000019063"/>
    </source>
</evidence>
<dbReference type="NCBIfam" id="TIGR01297">
    <property type="entry name" value="CDF"/>
    <property type="match status" value="1"/>
</dbReference>
<feature type="transmembrane region" description="Helical" evidence="6">
    <location>
        <begin position="82"/>
        <end position="101"/>
    </location>
</feature>
<comment type="subcellular location">
    <subcellularLocation>
        <location evidence="1">Membrane</location>
        <topology evidence="1">Multi-pass membrane protein</topology>
    </subcellularLocation>
</comment>
<name>W4HG08_9RHOB</name>
<dbReference type="InterPro" id="IPR058533">
    <property type="entry name" value="Cation_efflux_TM"/>
</dbReference>
<dbReference type="InterPro" id="IPR040177">
    <property type="entry name" value="SLC30A9"/>
</dbReference>
<accession>W4HG08</accession>
<dbReference type="Pfam" id="PF01545">
    <property type="entry name" value="Cation_efflux"/>
    <property type="match status" value="1"/>
</dbReference>
<feature type="transmembrane region" description="Helical" evidence="6">
    <location>
        <begin position="145"/>
        <end position="164"/>
    </location>
</feature>
<gene>
    <name evidence="8" type="ORF">ATO8_15683</name>
</gene>
<dbReference type="SUPFAM" id="SSF161111">
    <property type="entry name" value="Cation efflux protein transmembrane domain-like"/>
    <property type="match status" value="1"/>
</dbReference>
<sequence>MLAEGFHSVVDTGNQACLLYGMRRAKKPADETHPFGYGQEIYFWAFVVAVLLFSLGAGFSIYEGIRAILHGEGHNEGFPITAVVVLLIAAVFEGYSCSVAFREFEAARDGKSLISDARNRPRKLWNQFRDLKNPSIFVVMCEDTAALAGIVIALLGVLLTWITGAAIFDAAASILIGILLAATAAILAFEVKERLIGEAADPKIKQNVREILHGYEEIIAVNEVRAMHLGP</sequence>
<keyword evidence="9" id="KW-1185">Reference proteome</keyword>
<proteinExistence type="predicted"/>
<dbReference type="InterPro" id="IPR002524">
    <property type="entry name" value="Cation_efflux"/>
</dbReference>
<dbReference type="EMBL" id="AQQW01000010">
    <property type="protein sequence ID" value="ETW11702.1"/>
    <property type="molecule type" value="Genomic_DNA"/>
</dbReference>
<evidence type="ECO:0000256" key="1">
    <source>
        <dbReference type="ARBA" id="ARBA00004141"/>
    </source>
</evidence>
<keyword evidence="3 6" id="KW-0812">Transmembrane</keyword>
<keyword evidence="5 6" id="KW-0472">Membrane</keyword>
<dbReference type="GO" id="GO:0006829">
    <property type="term" value="P:zinc ion transport"/>
    <property type="evidence" value="ECO:0007669"/>
    <property type="project" value="InterPro"/>
</dbReference>
<dbReference type="GO" id="GO:0016020">
    <property type="term" value="C:membrane"/>
    <property type="evidence" value="ECO:0007669"/>
    <property type="project" value="UniProtKB-SubCell"/>
</dbReference>
<protein>
    <submittedName>
        <fullName evidence="8">Cation diffusion facilitator family transporter</fullName>
    </submittedName>
</protein>
<evidence type="ECO:0000256" key="2">
    <source>
        <dbReference type="ARBA" id="ARBA00022448"/>
    </source>
</evidence>
<evidence type="ECO:0000259" key="7">
    <source>
        <dbReference type="Pfam" id="PF01545"/>
    </source>
</evidence>
<organism evidence="8 9">
    <name type="scientific">Roseivivax marinus</name>
    <dbReference type="NCBI Taxonomy" id="1379903"/>
    <lineage>
        <taxon>Bacteria</taxon>
        <taxon>Pseudomonadati</taxon>
        <taxon>Pseudomonadota</taxon>
        <taxon>Alphaproteobacteria</taxon>
        <taxon>Rhodobacterales</taxon>
        <taxon>Roseobacteraceae</taxon>
        <taxon>Roseivivax</taxon>
    </lineage>
</organism>
<evidence type="ECO:0000256" key="3">
    <source>
        <dbReference type="ARBA" id="ARBA00022692"/>
    </source>
</evidence>
<dbReference type="PANTHER" id="PTHR13414">
    <property type="entry name" value="HUEL-CATION TRANSPORTER"/>
    <property type="match status" value="1"/>
</dbReference>
<dbReference type="GO" id="GO:0008324">
    <property type="term" value="F:monoatomic cation transmembrane transporter activity"/>
    <property type="evidence" value="ECO:0007669"/>
    <property type="project" value="InterPro"/>
</dbReference>
<feature type="transmembrane region" description="Helical" evidence="6">
    <location>
        <begin position="170"/>
        <end position="189"/>
    </location>
</feature>
<feature type="domain" description="Cation efflux protein transmembrane" evidence="7">
    <location>
        <begin position="1"/>
        <end position="191"/>
    </location>
</feature>
<feature type="transmembrane region" description="Helical" evidence="6">
    <location>
        <begin position="41"/>
        <end position="62"/>
    </location>
</feature>
<dbReference type="Proteomes" id="UP000019063">
    <property type="component" value="Unassembled WGS sequence"/>
</dbReference>
<dbReference type="InterPro" id="IPR027469">
    <property type="entry name" value="Cation_efflux_TMD_sf"/>
</dbReference>